<evidence type="ECO:0000256" key="4">
    <source>
        <dbReference type="ARBA" id="ARBA00022722"/>
    </source>
</evidence>
<dbReference type="PANTHER" id="PTHR15822">
    <property type="entry name" value="TRAF AND TNF RECEPTOR-ASSOCIATED PROTEIN"/>
    <property type="match status" value="1"/>
</dbReference>
<dbReference type="Pfam" id="PF03372">
    <property type="entry name" value="Exo_endo_phos"/>
    <property type="match status" value="1"/>
</dbReference>
<dbReference type="InterPro" id="IPR036691">
    <property type="entry name" value="Endo/exonu/phosph_ase_sf"/>
</dbReference>
<evidence type="ECO:0000256" key="1">
    <source>
        <dbReference type="ARBA" id="ARBA00001936"/>
    </source>
</evidence>
<keyword evidence="7" id="KW-0378">Hydrolase</keyword>
<comment type="subcellular location">
    <subcellularLocation>
        <location evidence="3">Nucleus</location>
        <location evidence="3">PML body</location>
    </subcellularLocation>
</comment>
<evidence type="ECO:0000256" key="5">
    <source>
        <dbReference type="ARBA" id="ARBA00022723"/>
    </source>
</evidence>
<dbReference type="GO" id="GO:0006302">
    <property type="term" value="P:double-strand break repair"/>
    <property type="evidence" value="ECO:0007669"/>
    <property type="project" value="TreeGrafter"/>
</dbReference>
<dbReference type="AlphaFoldDB" id="A0A8J5HBG2"/>
<evidence type="ECO:0000256" key="6">
    <source>
        <dbReference type="ARBA" id="ARBA00022763"/>
    </source>
</evidence>
<dbReference type="Gene3D" id="3.60.10.10">
    <property type="entry name" value="Endonuclease/exonuclease/phosphatase"/>
    <property type="match status" value="1"/>
</dbReference>
<evidence type="ECO:0000313" key="13">
    <source>
        <dbReference type="Proteomes" id="UP000734854"/>
    </source>
</evidence>
<keyword evidence="9" id="KW-0234">DNA repair</keyword>
<keyword evidence="5" id="KW-0479">Metal-binding</keyword>
<dbReference type="GO" id="GO:0003697">
    <property type="term" value="F:single-stranded DNA binding"/>
    <property type="evidence" value="ECO:0007669"/>
    <property type="project" value="TreeGrafter"/>
</dbReference>
<evidence type="ECO:0000256" key="7">
    <source>
        <dbReference type="ARBA" id="ARBA00022801"/>
    </source>
</evidence>
<dbReference type="GO" id="GO:0004518">
    <property type="term" value="F:nuclease activity"/>
    <property type="evidence" value="ECO:0007669"/>
    <property type="project" value="UniProtKB-KW"/>
</dbReference>
<dbReference type="Proteomes" id="UP000734854">
    <property type="component" value="Unassembled WGS sequence"/>
</dbReference>
<keyword evidence="6" id="KW-0227">DNA damage</keyword>
<proteinExistence type="predicted"/>
<name>A0A8J5HBG2_ZINOF</name>
<evidence type="ECO:0000256" key="2">
    <source>
        <dbReference type="ARBA" id="ARBA00001946"/>
    </source>
</evidence>
<keyword evidence="8" id="KW-0460">Magnesium</keyword>
<dbReference type="GO" id="GO:0046872">
    <property type="term" value="F:metal ion binding"/>
    <property type="evidence" value="ECO:0007669"/>
    <property type="project" value="UniProtKB-KW"/>
</dbReference>
<dbReference type="GO" id="GO:0070260">
    <property type="term" value="F:5'-tyrosyl-DNA phosphodiesterase activity"/>
    <property type="evidence" value="ECO:0007669"/>
    <property type="project" value="TreeGrafter"/>
</dbReference>
<gene>
    <name evidence="12" type="ORF">ZIOFF_013226</name>
</gene>
<evidence type="ECO:0000256" key="9">
    <source>
        <dbReference type="ARBA" id="ARBA00023204"/>
    </source>
</evidence>
<dbReference type="SUPFAM" id="SSF56219">
    <property type="entry name" value="DNase I-like"/>
    <property type="match status" value="1"/>
</dbReference>
<dbReference type="EMBL" id="JACMSC010000004">
    <property type="protein sequence ID" value="KAG6523370.1"/>
    <property type="molecule type" value="Genomic_DNA"/>
</dbReference>
<dbReference type="PANTHER" id="PTHR15822:SF4">
    <property type="entry name" value="TYROSYL-DNA PHOSPHODIESTERASE 2"/>
    <property type="match status" value="1"/>
</dbReference>
<comment type="cofactor">
    <cofactor evidence="2">
        <name>Mg(2+)</name>
        <dbReference type="ChEBI" id="CHEBI:18420"/>
    </cofactor>
</comment>
<keyword evidence="4" id="KW-0540">Nuclease</keyword>
<comment type="caution">
    <text evidence="12">The sequence shown here is derived from an EMBL/GenBank/DDBJ whole genome shotgun (WGS) entry which is preliminary data.</text>
</comment>
<comment type="cofactor">
    <cofactor evidence="1">
        <name>Mn(2+)</name>
        <dbReference type="ChEBI" id="CHEBI:29035"/>
    </cofactor>
</comment>
<accession>A0A8J5HBG2</accession>
<keyword evidence="10" id="KW-0539">Nucleus</keyword>
<evidence type="ECO:0000256" key="3">
    <source>
        <dbReference type="ARBA" id="ARBA00004322"/>
    </source>
</evidence>
<sequence length="131" mass="14737">MNTSRSLIKILSYNVWFHEDLELHGQMEALGNLIEQYAPDFICFQEVTPIIFVIFQNSNWLKHSNCLLPQQMAAQPAILLHAGAAAPSAPPRLSLQQYTQISSDAASQKLLRMGVDQQEQQTVMLSLLVLE</sequence>
<keyword evidence="13" id="KW-1185">Reference proteome</keyword>
<evidence type="ECO:0000256" key="10">
    <source>
        <dbReference type="ARBA" id="ARBA00023242"/>
    </source>
</evidence>
<dbReference type="InterPro" id="IPR005135">
    <property type="entry name" value="Endo/exonuclease/phosphatase"/>
</dbReference>
<dbReference type="GO" id="GO:0005737">
    <property type="term" value="C:cytoplasm"/>
    <property type="evidence" value="ECO:0007669"/>
    <property type="project" value="TreeGrafter"/>
</dbReference>
<feature type="domain" description="Endonuclease/exonuclease/phosphatase" evidence="11">
    <location>
        <begin position="11"/>
        <end position="50"/>
    </location>
</feature>
<evidence type="ECO:0000256" key="8">
    <source>
        <dbReference type="ARBA" id="ARBA00022842"/>
    </source>
</evidence>
<dbReference type="InterPro" id="IPR051547">
    <property type="entry name" value="TDP2-like"/>
</dbReference>
<organism evidence="12 13">
    <name type="scientific">Zingiber officinale</name>
    <name type="common">Ginger</name>
    <name type="synonym">Amomum zingiber</name>
    <dbReference type="NCBI Taxonomy" id="94328"/>
    <lineage>
        <taxon>Eukaryota</taxon>
        <taxon>Viridiplantae</taxon>
        <taxon>Streptophyta</taxon>
        <taxon>Embryophyta</taxon>
        <taxon>Tracheophyta</taxon>
        <taxon>Spermatophyta</taxon>
        <taxon>Magnoliopsida</taxon>
        <taxon>Liliopsida</taxon>
        <taxon>Zingiberales</taxon>
        <taxon>Zingiberaceae</taxon>
        <taxon>Zingiber</taxon>
    </lineage>
</organism>
<reference evidence="12 13" key="1">
    <citation type="submission" date="2020-08" db="EMBL/GenBank/DDBJ databases">
        <title>Plant Genome Project.</title>
        <authorList>
            <person name="Zhang R.-G."/>
        </authorList>
    </citation>
    <scope>NUCLEOTIDE SEQUENCE [LARGE SCALE GENOMIC DNA]</scope>
    <source>
        <tissue evidence="12">Rhizome</tissue>
    </source>
</reference>
<evidence type="ECO:0000259" key="11">
    <source>
        <dbReference type="Pfam" id="PF03372"/>
    </source>
</evidence>
<evidence type="ECO:0000313" key="12">
    <source>
        <dbReference type="EMBL" id="KAG6523370.1"/>
    </source>
</evidence>
<protein>
    <recommendedName>
        <fullName evidence="11">Endonuclease/exonuclease/phosphatase domain-containing protein</fullName>
    </recommendedName>
</protein>